<comment type="cofactor">
    <cofactor evidence="5">
        <name>Mo-molybdopterin</name>
        <dbReference type="ChEBI" id="CHEBI:71302"/>
    </cofactor>
    <text evidence="5">Binds 1 Mo-molybdopterin (Mo-MPT) cofactor per subunit.</text>
</comment>
<comment type="similarity">
    <text evidence="5">Belongs to the MsrP family.</text>
</comment>
<feature type="binding site" evidence="5">
    <location>
        <position position="241"/>
    </location>
    <ligand>
        <name>Mo-molybdopterin</name>
        <dbReference type="ChEBI" id="CHEBI:71302"/>
    </ligand>
</feature>
<protein>
    <recommendedName>
        <fullName evidence="5">Protein-methionine-sulfoxide reductase catalytic subunit MsrP</fullName>
        <ecNumber evidence="5">1.8.5.-</ecNumber>
    </recommendedName>
</protein>
<feature type="binding site" evidence="5">
    <location>
        <position position="151"/>
    </location>
    <ligand>
        <name>Mo-molybdopterin</name>
        <dbReference type="ChEBI" id="CHEBI:71302"/>
    </ligand>
    <ligandPart>
        <name>Mo</name>
        <dbReference type="ChEBI" id="CHEBI:28685"/>
    </ligandPart>
</feature>
<feature type="binding site" evidence="5">
    <location>
        <position position="236"/>
    </location>
    <ligand>
        <name>Mo-molybdopterin</name>
        <dbReference type="ChEBI" id="CHEBI:71302"/>
    </ligand>
</feature>
<dbReference type="NCBIfam" id="NF003767">
    <property type="entry name" value="PRK05363.1"/>
    <property type="match status" value="1"/>
</dbReference>
<feature type="domain" description="Oxidoreductase molybdopterin-binding" evidence="6">
    <location>
        <begin position="111"/>
        <end position="270"/>
    </location>
</feature>
<evidence type="ECO:0000256" key="4">
    <source>
        <dbReference type="ARBA" id="ARBA00023002"/>
    </source>
</evidence>
<keyword evidence="1 5" id="KW-0500">Molybdenum</keyword>
<keyword evidence="2 5" id="KW-0479">Metal-binding</keyword>
<dbReference type="SUPFAM" id="SSF56524">
    <property type="entry name" value="Oxidoreductase molybdopterin-binding domain"/>
    <property type="match status" value="1"/>
</dbReference>
<keyword evidence="4 5" id="KW-0560">Oxidoreductase</keyword>
<feature type="binding site" evidence="5">
    <location>
        <begin position="252"/>
        <end position="254"/>
    </location>
    <ligand>
        <name>Mo-molybdopterin</name>
        <dbReference type="ChEBI" id="CHEBI:71302"/>
    </ligand>
</feature>
<comment type="catalytic activity">
    <reaction evidence="5">
        <text>L-methionyl-[protein] + a quinone + H2O = L-methionyl-(R)-S-oxide-[protein] + a quinol</text>
        <dbReference type="Rhea" id="RHEA:51296"/>
        <dbReference type="Rhea" id="RHEA-COMP:12313"/>
        <dbReference type="Rhea" id="RHEA-COMP:12314"/>
        <dbReference type="ChEBI" id="CHEBI:15377"/>
        <dbReference type="ChEBI" id="CHEBI:16044"/>
        <dbReference type="ChEBI" id="CHEBI:24646"/>
        <dbReference type="ChEBI" id="CHEBI:45764"/>
        <dbReference type="ChEBI" id="CHEBI:132124"/>
    </reaction>
</comment>
<dbReference type="Proteomes" id="UP000619761">
    <property type="component" value="Unassembled WGS sequence"/>
</dbReference>
<feature type="binding site" evidence="5">
    <location>
        <position position="93"/>
    </location>
    <ligand>
        <name>Mo-molybdopterin</name>
        <dbReference type="ChEBI" id="CHEBI:71302"/>
    </ligand>
</feature>
<dbReference type="Gene3D" id="3.90.420.10">
    <property type="entry name" value="Oxidoreductase, molybdopterin-binding domain"/>
    <property type="match status" value="1"/>
</dbReference>
<evidence type="ECO:0000256" key="3">
    <source>
        <dbReference type="ARBA" id="ARBA00022729"/>
    </source>
</evidence>
<dbReference type="Pfam" id="PF00174">
    <property type="entry name" value="Oxidored_molyb"/>
    <property type="match status" value="1"/>
</dbReference>
<dbReference type="InterPro" id="IPR036374">
    <property type="entry name" value="OxRdtase_Mopterin-bd_sf"/>
</dbReference>
<gene>
    <name evidence="5 7" type="primary">msrP</name>
    <name evidence="7" type="ORF">GCM10011613_13320</name>
</gene>
<evidence type="ECO:0000256" key="5">
    <source>
        <dbReference type="HAMAP-Rule" id="MF_01206"/>
    </source>
</evidence>
<dbReference type="RefSeq" id="WP_189416922.1">
    <property type="nucleotide sequence ID" value="NZ_BMYZ01000001.1"/>
</dbReference>
<organism evidence="7 8">
    <name type="scientific">Cellvibrio zantedeschiae</name>
    <dbReference type="NCBI Taxonomy" id="1237077"/>
    <lineage>
        <taxon>Bacteria</taxon>
        <taxon>Pseudomonadati</taxon>
        <taxon>Pseudomonadota</taxon>
        <taxon>Gammaproteobacteria</taxon>
        <taxon>Cellvibrionales</taxon>
        <taxon>Cellvibrionaceae</taxon>
        <taxon>Cellvibrio</taxon>
    </lineage>
</organism>
<evidence type="ECO:0000259" key="6">
    <source>
        <dbReference type="Pfam" id="PF00174"/>
    </source>
</evidence>
<dbReference type="EMBL" id="BMYZ01000001">
    <property type="protein sequence ID" value="GGY70240.1"/>
    <property type="molecule type" value="Genomic_DNA"/>
</dbReference>
<dbReference type="InterPro" id="IPR022867">
    <property type="entry name" value="MsrP"/>
</dbReference>
<dbReference type="EC" id="1.8.5.-" evidence="5"/>
<dbReference type="PANTHER" id="PTHR43032">
    <property type="entry name" value="PROTEIN-METHIONINE-SULFOXIDE REDUCTASE"/>
    <property type="match status" value="1"/>
</dbReference>
<proteinExistence type="inferred from homology"/>
<dbReference type="InterPro" id="IPR006311">
    <property type="entry name" value="TAT_signal"/>
</dbReference>
<sequence length="336" mass="37994">MLIKKPSDIPASEITPESIYLARRDFMRGSIATGLLGAASLSSQNLMADPSYSAAEAVNKGPEWLNTQIARAKADTQKLTESLTPFEHVTGHNNFYEFGYDKTDPAKYSKRFKPDPWQVEIAGQVAKPGKYNLEDLLKGIDLEERVYRLRCVEAWSMVIPWVGFSLASLLKKFEPNSNAKYVSFVTLKDSRQFPAQAGSLSTIDWPYREALRIDEAMHPLTILAVGLYGKTLPNQNGAPLRLVVPWKYGFKSIKSIVKIEFTDRQPKTTWSQIAPSEYGFYANVNPQVDHPRWSQAHERRLPSSLFSPNVIPTQMFNGYADQVSNLYTGLDLRKFY</sequence>
<dbReference type="InterPro" id="IPR000572">
    <property type="entry name" value="OxRdtase_Mopterin-bd_dom"/>
</dbReference>
<evidence type="ECO:0000313" key="7">
    <source>
        <dbReference type="EMBL" id="GGY70240.1"/>
    </source>
</evidence>
<comment type="subunit">
    <text evidence="5">Heterodimer of a catalytic subunit (MsrP) and a heme-binding subunit (MsrQ).</text>
</comment>
<comment type="caution">
    <text evidence="7">The sequence shown here is derived from an EMBL/GenBank/DDBJ whole genome shotgun (WGS) entry which is preliminary data.</text>
</comment>
<evidence type="ECO:0000256" key="2">
    <source>
        <dbReference type="ARBA" id="ARBA00022723"/>
    </source>
</evidence>
<evidence type="ECO:0000313" key="8">
    <source>
        <dbReference type="Proteomes" id="UP000619761"/>
    </source>
</evidence>
<evidence type="ECO:0000256" key="1">
    <source>
        <dbReference type="ARBA" id="ARBA00022505"/>
    </source>
</evidence>
<reference evidence="8" key="1">
    <citation type="journal article" date="2019" name="Int. J. Syst. Evol. Microbiol.">
        <title>The Global Catalogue of Microorganisms (GCM) 10K type strain sequencing project: providing services to taxonomists for standard genome sequencing and annotation.</title>
        <authorList>
            <consortium name="The Broad Institute Genomics Platform"/>
            <consortium name="The Broad Institute Genome Sequencing Center for Infectious Disease"/>
            <person name="Wu L."/>
            <person name="Ma J."/>
        </authorList>
    </citation>
    <scope>NUCLEOTIDE SEQUENCE [LARGE SCALE GENOMIC DNA]</scope>
    <source>
        <strain evidence="8">KCTC 32239</strain>
    </source>
</reference>
<keyword evidence="8" id="KW-1185">Reference proteome</keyword>
<comment type="PTM">
    <text evidence="5">Predicted to be exported by the Tat system. The position of the signal peptide cleavage has not been experimentally proven.</text>
</comment>
<comment type="catalytic activity">
    <reaction evidence="5">
        <text>L-methionyl-[protein] + a quinone + H2O = L-methionyl-(S)-S-oxide-[protein] + a quinol</text>
        <dbReference type="Rhea" id="RHEA:51292"/>
        <dbReference type="Rhea" id="RHEA-COMP:12313"/>
        <dbReference type="Rhea" id="RHEA-COMP:12315"/>
        <dbReference type="ChEBI" id="CHEBI:15377"/>
        <dbReference type="ChEBI" id="CHEBI:16044"/>
        <dbReference type="ChEBI" id="CHEBI:24646"/>
        <dbReference type="ChEBI" id="CHEBI:44120"/>
        <dbReference type="ChEBI" id="CHEBI:132124"/>
    </reaction>
</comment>
<name>A0ABQ3AWP9_9GAMM</name>
<feature type="binding site" evidence="5">
    <location>
        <position position="186"/>
    </location>
    <ligand>
        <name>Mo-molybdopterin</name>
        <dbReference type="ChEBI" id="CHEBI:71302"/>
    </ligand>
</feature>
<dbReference type="PANTHER" id="PTHR43032:SF3">
    <property type="entry name" value="PROTEIN-METHIONINE-SULFOXIDE REDUCTASE CATALYTIC SUBUNIT MSRP"/>
    <property type="match status" value="1"/>
</dbReference>
<keyword evidence="3 5" id="KW-0732">Signal</keyword>
<accession>A0ABQ3AWP9</accession>
<comment type="function">
    <text evidence="5">Part of the MsrPQ system that repairs oxidized periplasmic proteins containing methionine sulfoxide residues (Met-O), using respiratory chain electrons. Thus protects these proteins from oxidative-stress damage caused by reactive species of oxygen and chlorine generated by the host defense mechanisms. MsrPQ is essential for the maintenance of envelope integrity under bleach stress, rescuing a wide series of structurally unrelated periplasmic proteins from methionine oxidation. The catalytic subunit MsrP is non-stereospecific, being able to reduce both (R-) and (S-) diastereoisomers of methionine sulfoxide.</text>
</comment>
<dbReference type="PROSITE" id="PS51318">
    <property type="entry name" value="TAT"/>
    <property type="match status" value="1"/>
</dbReference>
<feature type="binding site" evidence="5">
    <location>
        <begin position="96"/>
        <end position="97"/>
    </location>
    <ligand>
        <name>Mo-molybdopterin</name>
        <dbReference type="ChEBI" id="CHEBI:71302"/>
    </ligand>
</feature>
<dbReference type="HAMAP" id="MF_01206">
    <property type="entry name" value="MsrP"/>
    <property type="match status" value="1"/>
</dbReference>